<accession>A0A4R5KAU5</accession>
<name>A0A4R5KAU5_9BACL</name>
<proteinExistence type="predicted"/>
<protein>
    <submittedName>
        <fullName evidence="1">Uncharacterized protein</fullName>
    </submittedName>
</protein>
<organism evidence="1 2">
    <name type="scientific">Paenibacillus piri</name>
    <dbReference type="NCBI Taxonomy" id="2547395"/>
    <lineage>
        <taxon>Bacteria</taxon>
        <taxon>Bacillati</taxon>
        <taxon>Bacillota</taxon>
        <taxon>Bacilli</taxon>
        <taxon>Bacillales</taxon>
        <taxon>Paenibacillaceae</taxon>
        <taxon>Paenibacillus</taxon>
    </lineage>
</organism>
<evidence type="ECO:0000313" key="1">
    <source>
        <dbReference type="EMBL" id="TDF92156.1"/>
    </source>
</evidence>
<evidence type="ECO:0000313" key="2">
    <source>
        <dbReference type="Proteomes" id="UP000295636"/>
    </source>
</evidence>
<dbReference type="RefSeq" id="WP_133235466.1">
    <property type="nucleotide sequence ID" value="NZ_SMRT01000022.1"/>
</dbReference>
<dbReference type="EMBL" id="SMRT01000022">
    <property type="protein sequence ID" value="TDF92156.1"/>
    <property type="molecule type" value="Genomic_DNA"/>
</dbReference>
<sequence>MAQRQILYASVSGGASALTDYKQYTGAMRGKYRFFSGGSFQNGGVCRANYNGMEVYRANIGNGTGSDNPSKDFIATADGTFDCWVERNSGLGAAELILYQYHEWVNVDGAWKMTPGKWVKMDGTWRQAINAWVNVDGIWRQTY</sequence>
<dbReference type="Proteomes" id="UP000295636">
    <property type="component" value="Unassembled WGS sequence"/>
</dbReference>
<gene>
    <name evidence="1" type="ORF">E1757_30645</name>
</gene>
<reference evidence="1 2" key="1">
    <citation type="submission" date="2019-03" db="EMBL/GenBank/DDBJ databases">
        <title>This is whole genome sequence of Paenibacillus sp MS74 strain.</title>
        <authorList>
            <person name="Trinh H.N."/>
        </authorList>
    </citation>
    <scope>NUCLEOTIDE SEQUENCE [LARGE SCALE GENOMIC DNA]</scope>
    <source>
        <strain evidence="1 2">MS74</strain>
    </source>
</reference>
<keyword evidence="2" id="KW-1185">Reference proteome</keyword>
<dbReference type="AlphaFoldDB" id="A0A4R5KAU5"/>
<comment type="caution">
    <text evidence="1">The sequence shown here is derived from an EMBL/GenBank/DDBJ whole genome shotgun (WGS) entry which is preliminary data.</text>
</comment>